<proteinExistence type="predicted"/>
<dbReference type="EMBL" id="ABOU02000040">
    <property type="protein sequence ID" value="EDY32389.1"/>
    <property type="molecule type" value="Genomic_DNA"/>
</dbReference>
<reference evidence="3 4" key="2">
    <citation type="submission" date="2008-08" db="EMBL/GenBank/DDBJ databases">
        <authorList>
            <person name="Fulton L."/>
            <person name="Clifton S."/>
            <person name="Fulton B."/>
            <person name="Xu J."/>
            <person name="Minx P."/>
            <person name="Pepin K.H."/>
            <person name="Johnson M."/>
            <person name="Bhonagiri V."/>
            <person name="Nash W.E."/>
            <person name="Mardis E.R."/>
            <person name="Wilson R.K."/>
        </authorList>
    </citation>
    <scope>NUCLEOTIDE SEQUENCE [LARGE SCALE GENOMIC DNA]</scope>
    <source>
        <strain evidence="3 4">ATCC 29176</strain>
    </source>
</reference>
<evidence type="ECO:0000313" key="4">
    <source>
        <dbReference type="Proteomes" id="UP000003254"/>
    </source>
</evidence>
<dbReference type="Gene3D" id="3.40.50.2000">
    <property type="entry name" value="Glycogen Phosphorylase B"/>
    <property type="match status" value="2"/>
</dbReference>
<evidence type="ECO:0000259" key="2">
    <source>
        <dbReference type="Pfam" id="PF13477"/>
    </source>
</evidence>
<dbReference type="PANTHER" id="PTHR12526">
    <property type="entry name" value="GLYCOSYLTRANSFERASE"/>
    <property type="match status" value="1"/>
</dbReference>
<dbReference type="eggNOG" id="COG0438">
    <property type="taxonomic scope" value="Bacteria"/>
</dbReference>
<dbReference type="Pfam" id="PF13477">
    <property type="entry name" value="Glyco_trans_4_2"/>
    <property type="match status" value="1"/>
</dbReference>
<dbReference type="HOGENOM" id="CLU_009583_8_1_9"/>
<protein>
    <submittedName>
        <fullName evidence="3">Glycosyltransferase, group 1 family protein</fullName>
        <ecNumber evidence="3">2.4.-.-</ecNumber>
    </submittedName>
</protein>
<evidence type="ECO:0000259" key="1">
    <source>
        <dbReference type="Pfam" id="PF00534"/>
    </source>
</evidence>
<comment type="caution">
    <text evidence="3">The sequence shown here is derived from an EMBL/GenBank/DDBJ whole genome shotgun (WGS) entry which is preliminary data.</text>
</comment>
<keyword evidence="3" id="KW-0328">Glycosyltransferase</keyword>
<sequence>MMTFYFVYPNPSIFVPDTEKCPSSWLIHLRYGTKNPLKNKEKRLDYIGRRFMKRICFISTIPLTLRTFVLKTAIYLHENTDWDISFICSEDEEFASELPEFIHYFPVPMERGISISGIKSMMQMKKIFVKEKFDLIQYSTPNASLYAALAGKLAGIPVRLYCQWGMVYVGFEGIKRQVFKAIEKIVCKLSTWIEPDSVSNLNFAHEENLYPQTKGSVIWNGSACGINLEKFDISQKIKYRKDIREKYNFPEASFVYGFVGRITKDKGINELLAAFKQIYESNSNVYLMMVGATEKDDTVDESLFLWSKKCEHVIYTGFTDIVEQYLSAMDTYILPSYREGFGMGVVEAEAMGVPVIVTSIPGPVDAMKENETGLVVVKKDVVGLTKAMKIMQDNPQMCKQFGVAGEELVRTKFEQKKLFEKILEDRKRLLK</sequence>
<evidence type="ECO:0000313" key="3">
    <source>
        <dbReference type="EMBL" id="EDY32389.1"/>
    </source>
</evidence>
<reference evidence="3 4" key="1">
    <citation type="submission" date="2008-08" db="EMBL/GenBank/DDBJ databases">
        <title>Draft genome sequence of Ruminococcus lactaris ATCC 29176.</title>
        <authorList>
            <person name="Sudarsanam P."/>
            <person name="Ley R."/>
            <person name="Guruge J."/>
            <person name="Turnbaugh P.J."/>
            <person name="Mahowald M."/>
            <person name="Liep D."/>
            <person name="Gordon J."/>
        </authorList>
    </citation>
    <scope>NUCLEOTIDE SEQUENCE [LARGE SCALE GENOMIC DNA]</scope>
    <source>
        <strain evidence="3 4">ATCC 29176</strain>
    </source>
</reference>
<keyword evidence="4" id="KW-1185">Reference proteome</keyword>
<dbReference type="SUPFAM" id="SSF53756">
    <property type="entry name" value="UDP-Glycosyltransferase/glycogen phosphorylase"/>
    <property type="match status" value="1"/>
</dbReference>
<feature type="domain" description="Glycosyltransferase subfamily 4-like N-terminal" evidence="2">
    <location>
        <begin position="55"/>
        <end position="190"/>
    </location>
</feature>
<dbReference type="AlphaFoldDB" id="B5CQT0"/>
<dbReference type="PANTHER" id="PTHR12526:SF630">
    <property type="entry name" value="GLYCOSYLTRANSFERASE"/>
    <property type="match status" value="1"/>
</dbReference>
<dbReference type="Proteomes" id="UP000003254">
    <property type="component" value="Unassembled WGS sequence"/>
</dbReference>
<keyword evidence="3" id="KW-0808">Transferase</keyword>
<dbReference type="InterPro" id="IPR028098">
    <property type="entry name" value="Glyco_trans_4-like_N"/>
</dbReference>
<dbReference type="Pfam" id="PF00534">
    <property type="entry name" value="Glycos_transf_1"/>
    <property type="match status" value="1"/>
</dbReference>
<name>B5CQT0_9FIRM</name>
<dbReference type="GO" id="GO:0016757">
    <property type="term" value="F:glycosyltransferase activity"/>
    <property type="evidence" value="ECO:0007669"/>
    <property type="project" value="UniProtKB-KW"/>
</dbReference>
<organism evidence="3 4">
    <name type="scientific">[Ruminococcus] lactaris ATCC 29176</name>
    <dbReference type="NCBI Taxonomy" id="471875"/>
    <lineage>
        <taxon>Bacteria</taxon>
        <taxon>Bacillati</taxon>
        <taxon>Bacillota</taxon>
        <taxon>Clostridia</taxon>
        <taxon>Lachnospirales</taxon>
        <taxon>Lachnospiraceae</taxon>
        <taxon>Mediterraneibacter</taxon>
    </lineage>
</organism>
<dbReference type="EC" id="2.4.-.-" evidence="3"/>
<dbReference type="InterPro" id="IPR001296">
    <property type="entry name" value="Glyco_trans_1"/>
</dbReference>
<gene>
    <name evidence="3" type="ORF">RUMLAC_01827</name>
</gene>
<accession>B5CQT0</accession>
<feature type="domain" description="Glycosyl transferase family 1" evidence="1">
    <location>
        <begin position="240"/>
        <end position="406"/>
    </location>
</feature>